<evidence type="ECO:0000259" key="3">
    <source>
        <dbReference type="PROSITE" id="PS01124"/>
    </source>
</evidence>
<accession>A0ABT6C3H6</accession>
<comment type="caution">
    <text evidence="4">The sequence shown here is derived from an EMBL/GenBank/DDBJ whole genome shotgun (WGS) entry which is preliminary data.</text>
</comment>
<evidence type="ECO:0000313" key="5">
    <source>
        <dbReference type="Proteomes" id="UP001528912"/>
    </source>
</evidence>
<dbReference type="SMART" id="SM00342">
    <property type="entry name" value="HTH_ARAC"/>
    <property type="match status" value="1"/>
</dbReference>
<dbReference type="InterPro" id="IPR052158">
    <property type="entry name" value="INH-QAR"/>
</dbReference>
<gene>
    <name evidence="4" type="ORF">P4R38_04420</name>
</gene>
<dbReference type="Proteomes" id="UP001528912">
    <property type="component" value="Unassembled WGS sequence"/>
</dbReference>
<dbReference type="Pfam" id="PF12833">
    <property type="entry name" value="HTH_18"/>
    <property type="match status" value="1"/>
</dbReference>
<dbReference type="PROSITE" id="PS01124">
    <property type="entry name" value="HTH_ARAC_FAMILY_2"/>
    <property type="match status" value="1"/>
</dbReference>
<evidence type="ECO:0000256" key="2">
    <source>
        <dbReference type="ARBA" id="ARBA00023163"/>
    </source>
</evidence>
<dbReference type="InterPro" id="IPR002818">
    <property type="entry name" value="DJ-1/PfpI"/>
</dbReference>
<dbReference type="InterPro" id="IPR009057">
    <property type="entry name" value="Homeodomain-like_sf"/>
</dbReference>
<dbReference type="InterPro" id="IPR029062">
    <property type="entry name" value="Class_I_gatase-like"/>
</dbReference>
<dbReference type="SUPFAM" id="SSF52317">
    <property type="entry name" value="Class I glutamine amidotransferase-like"/>
    <property type="match status" value="1"/>
</dbReference>
<dbReference type="Gene3D" id="1.10.10.60">
    <property type="entry name" value="Homeodomain-like"/>
    <property type="match status" value="1"/>
</dbReference>
<proteinExistence type="predicted"/>
<keyword evidence="2" id="KW-0804">Transcription</keyword>
<dbReference type="RefSeq" id="WP_277191201.1">
    <property type="nucleotide sequence ID" value="NZ_JAROAV010000010.1"/>
</dbReference>
<dbReference type="PANTHER" id="PTHR43130:SF3">
    <property type="entry name" value="HTH-TYPE TRANSCRIPTIONAL REGULATOR RV1931C"/>
    <property type="match status" value="1"/>
</dbReference>
<protein>
    <submittedName>
        <fullName evidence="4">DJ-1/PfpI family protein</fullName>
    </submittedName>
</protein>
<dbReference type="Gene3D" id="3.40.50.880">
    <property type="match status" value="1"/>
</dbReference>
<evidence type="ECO:0000313" key="4">
    <source>
        <dbReference type="EMBL" id="MDF8263489.1"/>
    </source>
</evidence>
<evidence type="ECO:0000256" key="1">
    <source>
        <dbReference type="ARBA" id="ARBA00023015"/>
    </source>
</evidence>
<dbReference type="Pfam" id="PF01965">
    <property type="entry name" value="DJ-1_PfpI"/>
    <property type="match status" value="1"/>
</dbReference>
<name>A0ABT6C3H6_9MICO</name>
<dbReference type="InterPro" id="IPR018060">
    <property type="entry name" value="HTH_AraC"/>
</dbReference>
<dbReference type="EMBL" id="JAROAV010000010">
    <property type="protein sequence ID" value="MDF8263489.1"/>
    <property type="molecule type" value="Genomic_DNA"/>
</dbReference>
<dbReference type="PANTHER" id="PTHR43130">
    <property type="entry name" value="ARAC-FAMILY TRANSCRIPTIONAL REGULATOR"/>
    <property type="match status" value="1"/>
</dbReference>
<organism evidence="4 5">
    <name type="scientific">Luteipulveratus flavus</name>
    <dbReference type="NCBI Taxonomy" id="3031728"/>
    <lineage>
        <taxon>Bacteria</taxon>
        <taxon>Bacillati</taxon>
        <taxon>Actinomycetota</taxon>
        <taxon>Actinomycetes</taxon>
        <taxon>Micrococcales</taxon>
        <taxon>Dermacoccaceae</taxon>
        <taxon>Luteipulveratus</taxon>
    </lineage>
</organism>
<keyword evidence="1" id="KW-0805">Transcription regulation</keyword>
<dbReference type="SUPFAM" id="SSF46689">
    <property type="entry name" value="Homeodomain-like"/>
    <property type="match status" value="1"/>
</dbReference>
<keyword evidence="5" id="KW-1185">Reference proteome</keyword>
<sequence>MPRVIMPLPTGVHLLDVSGPSQIFSSAAQLRGGWELVFVTSAGGVRSHQGLRLTGEPQWPTDDTPRDLVLVPGWHVTADDPMRVPLPDSVISRLASHHAGGGVVGSVCAGALALGAAGLLDGRRCTTHHAVQRRLAAAYPRATVVQDVLFTEDDRVVTSAGIASGIDLALHLVAQHDGPQTAARVARDTVVYARRNGDDPQDSVLIETRHHLDEAVHRVQDVIDERFAERLSLLHLSSAAGVSERTLTRAFRAATGTTPLRYQQTIRLERANRLIGGGSTVEAAARAVGFEDGRMLRRLRERAGGSTAERR</sequence>
<reference evidence="4 5" key="1">
    <citation type="submission" date="2023-03" db="EMBL/GenBank/DDBJ databases">
        <title>YIM 133296 draft genome.</title>
        <authorList>
            <person name="Xiong L."/>
        </authorList>
    </citation>
    <scope>NUCLEOTIDE SEQUENCE [LARGE SCALE GENOMIC DNA]</scope>
    <source>
        <strain evidence="4 5">YIM 133296</strain>
    </source>
</reference>
<feature type="domain" description="HTH araC/xylS-type" evidence="3">
    <location>
        <begin position="217"/>
        <end position="311"/>
    </location>
</feature>